<name>A0A7J3X909_THEPE</name>
<dbReference type="EMBL" id="DRZM01000220">
    <property type="protein sequence ID" value="HHP05676.1"/>
    <property type="molecule type" value="Genomic_DNA"/>
</dbReference>
<comment type="caution">
    <text evidence="2">The sequence shown here is derived from an EMBL/GenBank/DDBJ whole genome shotgun (WGS) entry which is preliminary data.</text>
</comment>
<dbReference type="AlphaFoldDB" id="A0A7J3X909"/>
<gene>
    <name evidence="2" type="ORF">ENM88_08045</name>
</gene>
<feature type="domain" description="Thaumarchaeal output" evidence="1">
    <location>
        <begin position="24"/>
        <end position="194"/>
    </location>
</feature>
<sequence length="324" mass="35526">MSKVFSTSASRPASRAGRVPRAALLALLSLIYESKVKVFSPAFSRELGYYYPEVFKIAARYKVRETDLLEELAEQGVLDKKYHESIVLCPRCGSHDIVPKLKCPFCGSEKLRKVSLVSHVKCGAVNEVERLGEATCRKCGELLTDSNTVPVGVLYTCTSCGSRFETPHPMFRCASCGAVFDHKDAALLILYVYEVREERVPAASKKLVVEELRETAESMGLAVRTFASVEGKSGLTHPVDMVVTDGKKALSFDIIVRSPTEATESLSSIAKQGDAVGSHEVLIPKIVKDRVGASEGAEGYSDYEDLKAKFTRILESFFGRKAPK</sequence>
<dbReference type="Pfam" id="PF18551">
    <property type="entry name" value="TackOD1"/>
    <property type="match status" value="1"/>
</dbReference>
<proteinExistence type="predicted"/>
<protein>
    <recommendedName>
        <fullName evidence="1">Thaumarchaeal output domain-containing protein</fullName>
    </recommendedName>
</protein>
<dbReference type="InterPro" id="IPR040572">
    <property type="entry name" value="TackOD1"/>
</dbReference>
<reference evidence="2" key="1">
    <citation type="journal article" date="2020" name="mSystems">
        <title>Genome- and Community-Level Interaction Insights into Carbon Utilization and Element Cycling Functions of Hydrothermarchaeota in Hydrothermal Sediment.</title>
        <authorList>
            <person name="Zhou Z."/>
            <person name="Liu Y."/>
            <person name="Xu W."/>
            <person name="Pan J."/>
            <person name="Luo Z.H."/>
            <person name="Li M."/>
        </authorList>
    </citation>
    <scope>NUCLEOTIDE SEQUENCE [LARGE SCALE GENOMIC DNA]</scope>
    <source>
        <strain evidence="2">SpSt-1125</strain>
    </source>
</reference>
<organism evidence="2">
    <name type="scientific">Thermofilum pendens</name>
    <dbReference type="NCBI Taxonomy" id="2269"/>
    <lineage>
        <taxon>Archaea</taxon>
        <taxon>Thermoproteota</taxon>
        <taxon>Thermoprotei</taxon>
        <taxon>Thermofilales</taxon>
        <taxon>Thermofilaceae</taxon>
        <taxon>Thermofilum</taxon>
    </lineage>
</organism>
<accession>A0A7J3X909</accession>
<evidence type="ECO:0000313" key="2">
    <source>
        <dbReference type="EMBL" id="HHP05676.1"/>
    </source>
</evidence>
<evidence type="ECO:0000259" key="1">
    <source>
        <dbReference type="Pfam" id="PF18551"/>
    </source>
</evidence>